<dbReference type="AlphaFoldDB" id="A0A915JZX2"/>
<evidence type="ECO:0000256" key="11">
    <source>
        <dbReference type="ARBA" id="ARBA00022840"/>
    </source>
</evidence>
<dbReference type="Pfam" id="PF00069">
    <property type="entry name" value="Pkinase"/>
    <property type="match status" value="1"/>
</dbReference>
<name>A0A915JZX2_ROMCU</name>
<dbReference type="SUPFAM" id="SSF50729">
    <property type="entry name" value="PH domain-like"/>
    <property type="match status" value="1"/>
</dbReference>
<dbReference type="InterPro" id="IPR000719">
    <property type="entry name" value="Prot_kinase_dom"/>
</dbReference>
<evidence type="ECO:0000256" key="8">
    <source>
        <dbReference type="ARBA" id="ARBA00022679"/>
    </source>
</evidence>
<dbReference type="CDD" id="cd01262">
    <property type="entry name" value="PH_PDK1"/>
    <property type="match status" value="1"/>
</dbReference>
<sequence length="525" mass="60798">MDYRYGDISPASSFLNCSENGSSSSASLSTLDGADEFKPPINSNKRTADDFIFLKMIGEGSFSTVYRVKEVCTGKQHAIKVCEIRLILREKKSENVYRERHAMAILTRHPHPFIVKLNYAFQDRDRLYFVMDLAGNGELLTYLNKLGSFDEDVTRFYAAEIVAALEHMHKLNIIHRDLKPENILLNDEMHILVSDFGSTKILENEADRPTPLLPPNQEILERKKRQCSFVGTAEYVSPEVINGQEAGFSCDYWALGCIVYQMLSGLPPFRAPNEYLKMQKIQKLDYSFPDGFLDTSMKFVQDLLKLKPSERLGDERNGGVDKLKKHEFFDGIDWSNLPNQRPPDILPYLPATSGSQSFHSHYKVPENLQSGLDDKQITRLLGLEWEDVCNTSSEPQHILNISQADRGKRMEQQRKENVYHRFVEDNLIIKMGLLDKRKGLFARRRMFLLTEGPHLYYVDPANMEFKGQIPWSKEMRIEGKNFQIFFVHTPNRTYYLQDPVSKAYEWCDALEQVRKYYFCSNEEKK</sequence>
<dbReference type="PANTHER" id="PTHR24356:SF163">
    <property type="entry name" value="3-PHOSPHOINOSITIDE-DEPENDENT PROTEIN KINASE 1-RELATED"/>
    <property type="match status" value="1"/>
</dbReference>
<dbReference type="InterPro" id="IPR033931">
    <property type="entry name" value="PDK1-typ_PH"/>
</dbReference>
<feature type="domain" description="Protein kinase" evidence="14">
    <location>
        <begin position="51"/>
        <end position="329"/>
    </location>
</feature>
<keyword evidence="5" id="KW-0217">Developmental protein</keyword>
<dbReference type="InterPro" id="IPR011009">
    <property type="entry name" value="Kinase-like_dom_sf"/>
</dbReference>
<dbReference type="InterPro" id="IPR050236">
    <property type="entry name" value="Ser_Thr_kinase_AGC"/>
</dbReference>
<dbReference type="OMA" id="QYRVPDN"/>
<dbReference type="InterPro" id="IPR008271">
    <property type="entry name" value="Ser/Thr_kinase_AS"/>
</dbReference>
<dbReference type="GO" id="GO:0004674">
    <property type="term" value="F:protein serine/threonine kinase activity"/>
    <property type="evidence" value="ECO:0007669"/>
    <property type="project" value="UniProtKB-KW"/>
</dbReference>
<evidence type="ECO:0000256" key="9">
    <source>
        <dbReference type="ARBA" id="ARBA00022741"/>
    </source>
</evidence>
<dbReference type="InterPro" id="IPR039046">
    <property type="entry name" value="PDPK1"/>
</dbReference>
<evidence type="ECO:0000256" key="6">
    <source>
        <dbReference type="ARBA" id="ARBA00022490"/>
    </source>
</evidence>
<dbReference type="InterPro" id="IPR011993">
    <property type="entry name" value="PH-like_dom_sf"/>
</dbReference>
<comment type="catalytic activity">
    <reaction evidence="12">
        <text>L-threonyl-[protein] + ATP = O-phospho-L-threonyl-[protein] + ADP + H(+)</text>
        <dbReference type="Rhea" id="RHEA:46608"/>
        <dbReference type="Rhea" id="RHEA-COMP:11060"/>
        <dbReference type="Rhea" id="RHEA-COMP:11605"/>
        <dbReference type="ChEBI" id="CHEBI:15378"/>
        <dbReference type="ChEBI" id="CHEBI:30013"/>
        <dbReference type="ChEBI" id="CHEBI:30616"/>
        <dbReference type="ChEBI" id="CHEBI:61977"/>
        <dbReference type="ChEBI" id="CHEBI:456216"/>
        <dbReference type="EC" id="2.7.11.1"/>
    </reaction>
</comment>
<evidence type="ECO:0000256" key="12">
    <source>
        <dbReference type="ARBA" id="ARBA00047899"/>
    </source>
</evidence>
<dbReference type="Gene3D" id="3.30.200.20">
    <property type="entry name" value="Phosphorylase Kinase, domain 1"/>
    <property type="match status" value="1"/>
</dbReference>
<organism evidence="15 16">
    <name type="scientific">Romanomermis culicivorax</name>
    <name type="common">Nematode worm</name>
    <dbReference type="NCBI Taxonomy" id="13658"/>
    <lineage>
        <taxon>Eukaryota</taxon>
        <taxon>Metazoa</taxon>
        <taxon>Ecdysozoa</taxon>
        <taxon>Nematoda</taxon>
        <taxon>Enoplea</taxon>
        <taxon>Dorylaimia</taxon>
        <taxon>Mermithida</taxon>
        <taxon>Mermithoidea</taxon>
        <taxon>Mermithidae</taxon>
        <taxon>Romanomermis</taxon>
    </lineage>
</organism>
<dbReference type="Gene3D" id="2.30.29.30">
    <property type="entry name" value="Pleckstrin-homology domain (PH domain)/Phosphotyrosine-binding domain (PTB)"/>
    <property type="match status" value="1"/>
</dbReference>
<dbReference type="Pfam" id="PF14593">
    <property type="entry name" value="PH_3"/>
    <property type="match status" value="1"/>
</dbReference>
<dbReference type="WBParaSite" id="nRc.2.0.1.t31604-RA">
    <property type="protein sequence ID" value="nRc.2.0.1.t31604-RA"/>
    <property type="gene ID" value="nRc.2.0.1.g31604"/>
</dbReference>
<keyword evidence="11" id="KW-0067">ATP-binding</keyword>
<keyword evidence="6" id="KW-0963">Cytoplasm</keyword>
<dbReference type="EC" id="2.7.11.1" evidence="3"/>
<dbReference type="GO" id="GO:0005737">
    <property type="term" value="C:cytoplasm"/>
    <property type="evidence" value="ECO:0007669"/>
    <property type="project" value="UniProtKB-SubCell"/>
</dbReference>
<dbReference type="Proteomes" id="UP000887565">
    <property type="component" value="Unplaced"/>
</dbReference>
<evidence type="ECO:0000256" key="1">
    <source>
        <dbReference type="ARBA" id="ARBA00004496"/>
    </source>
</evidence>
<dbReference type="SMART" id="SM00220">
    <property type="entry name" value="S_TKc"/>
    <property type="match status" value="1"/>
</dbReference>
<dbReference type="PANTHER" id="PTHR24356">
    <property type="entry name" value="SERINE/THREONINE-PROTEIN KINASE"/>
    <property type="match status" value="1"/>
</dbReference>
<dbReference type="PROSITE" id="PS00108">
    <property type="entry name" value="PROTEIN_KINASE_ST"/>
    <property type="match status" value="1"/>
</dbReference>
<keyword evidence="8" id="KW-0808">Transferase</keyword>
<comment type="subcellular location">
    <subcellularLocation>
        <location evidence="1">Cytoplasm</location>
    </subcellularLocation>
</comment>
<dbReference type="GO" id="GO:0048638">
    <property type="term" value="P:regulation of developmental growth"/>
    <property type="evidence" value="ECO:0007669"/>
    <property type="project" value="UniProtKB-ARBA"/>
</dbReference>
<evidence type="ECO:0000256" key="7">
    <source>
        <dbReference type="ARBA" id="ARBA00022527"/>
    </source>
</evidence>
<evidence type="ECO:0000313" key="16">
    <source>
        <dbReference type="WBParaSite" id="nRc.2.0.1.t31604-RA"/>
    </source>
</evidence>
<reference evidence="16" key="1">
    <citation type="submission" date="2022-11" db="UniProtKB">
        <authorList>
            <consortium name="WormBaseParasite"/>
        </authorList>
    </citation>
    <scope>IDENTIFICATION</scope>
</reference>
<comment type="catalytic activity">
    <reaction evidence="13">
        <text>L-seryl-[protein] + ATP = O-phospho-L-seryl-[protein] + ADP + H(+)</text>
        <dbReference type="Rhea" id="RHEA:17989"/>
        <dbReference type="Rhea" id="RHEA-COMP:9863"/>
        <dbReference type="Rhea" id="RHEA-COMP:11604"/>
        <dbReference type="ChEBI" id="CHEBI:15378"/>
        <dbReference type="ChEBI" id="CHEBI:29999"/>
        <dbReference type="ChEBI" id="CHEBI:30616"/>
        <dbReference type="ChEBI" id="CHEBI:83421"/>
        <dbReference type="ChEBI" id="CHEBI:456216"/>
        <dbReference type="EC" id="2.7.11.1"/>
    </reaction>
</comment>
<dbReference type="CDD" id="cd05581">
    <property type="entry name" value="STKc_PDK1"/>
    <property type="match status" value="1"/>
</dbReference>
<evidence type="ECO:0000256" key="2">
    <source>
        <dbReference type="ARBA" id="ARBA00010006"/>
    </source>
</evidence>
<dbReference type="FunFam" id="2.30.29.30:FF:000324">
    <property type="entry name" value="Phosphoinositide-dependent kinase 1, isoform F"/>
    <property type="match status" value="1"/>
</dbReference>
<dbReference type="GO" id="GO:0005524">
    <property type="term" value="F:ATP binding"/>
    <property type="evidence" value="ECO:0007669"/>
    <property type="project" value="UniProtKB-KW"/>
</dbReference>
<dbReference type="FunFam" id="1.10.510.10:FF:000534">
    <property type="entry name" value="Serine/threonine-protein kinase PKH2"/>
    <property type="match status" value="1"/>
</dbReference>
<dbReference type="GO" id="GO:0035556">
    <property type="term" value="P:intracellular signal transduction"/>
    <property type="evidence" value="ECO:0007669"/>
    <property type="project" value="TreeGrafter"/>
</dbReference>
<evidence type="ECO:0000256" key="5">
    <source>
        <dbReference type="ARBA" id="ARBA00022473"/>
    </source>
</evidence>
<dbReference type="GO" id="GO:1901701">
    <property type="term" value="P:cellular response to oxygen-containing compound"/>
    <property type="evidence" value="ECO:0007669"/>
    <property type="project" value="UniProtKB-ARBA"/>
</dbReference>
<comment type="similarity">
    <text evidence="2">Belongs to the protein kinase superfamily. AGC Ser/Thr protein kinase family. PDPK1 subfamily.</text>
</comment>
<dbReference type="Gene3D" id="1.10.510.10">
    <property type="entry name" value="Transferase(Phosphotransferase) domain 1"/>
    <property type="match status" value="1"/>
</dbReference>
<keyword evidence="7" id="KW-0723">Serine/threonine-protein kinase</keyword>
<evidence type="ECO:0000256" key="10">
    <source>
        <dbReference type="ARBA" id="ARBA00022777"/>
    </source>
</evidence>
<evidence type="ECO:0000313" key="15">
    <source>
        <dbReference type="Proteomes" id="UP000887565"/>
    </source>
</evidence>
<protein>
    <recommendedName>
        <fullName evidence="4">3-phosphoinositide-dependent protein kinase 1</fullName>
        <ecNumber evidence="3">2.7.11.1</ecNumber>
    </recommendedName>
</protein>
<dbReference type="PROSITE" id="PS50011">
    <property type="entry name" value="PROTEIN_KINASE_DOM"/>
    <property type="match status" value="1"/>
</dbReference>
<dbReference type="SUPFAM" id="SSF56112">
    <property type="entry name" value="Protein kinase-like (PK-like)"/>
    <property type="match status" value="1"/>
</dbReference>
<evidence type="ECO:0000256" key="3">
    <source>
        <dbReference type="ARBA" id="ARBA00012513"/>
    </source>
</evidence>
<evidence type="ECO:0000256" key="13">
    <source>
        <dbReference type="ARBA" id="ARBA00048679"/>
    </source>
</evidence>
<keyword evidence="15" id="KW-1185">Reference proteome</keyword>
<proteinExistence type="inferred from homology"/>
<evidence type="ECO:0000256" key="4">
    <source>
        <dbReference type="ARBA" id="ARBA00018538"/>
    </source>
</evidence>
<keyword evidence="9" id="KW-0547">Nucleotide-binding</keyword>
<evidence type="ECO:0000259" key="14">
    <source>
        <dbReference type="PROSITE" id="PS50011"/>
    </source>
</evidence>
<keyword evidence="10" id="KW-0418">Kinase</keyword>
<accession>A0A915JZX2</accession>